<gene>
    <name evidence="1" type="ORF">SAMN05421642_107133</name>
</gene>
<proteinExistence type="predicted"/>
<dbReference type="InterPro" id="IPR029035">
    <property type="entry name" value="DHS-like_NAD/FAD-binding_dom"/>
</dbReference>
<dbReference type="Proteomes" id="UP000198327">
    <property type="component" value="Unassembled WGS sequence"/>
</dbReference>
<evidence type="ECO:0000313" key="2">
    <source>
        <dbReference type="Proteomes" id="UP000198327"/>
    </source>
</evidence>
<dbReference type="AlphaFoldDB" id="A0A239INP3"/>
<protein>
    <submittedName>
        <fullName evidence="1">SIR2-like domain-containing protein</fullName>
    </submittedName>
</protein>
<reference evidence="2" key="1">
    <citation type="submission" date="2017-06" db="EMBL/GenBank/DDBJ databases">
        <authorList>
            <person name="Varghese N."/>
            <person name="Submissions S."/>
        </authorList>
    </citation>
    <scope>NUCLEOTIDE SEQUENCE [LARGE SCALE GENOMIC DNA]</scope>
    <source>
        <strain evidence="2">JCM 23211</strain>
    </source>
</reference>
<sequence length="510" mass="55497">MERNDAATGAELEGHVFVVRGRLESVASDVVIVPTDGTFVPRETWWPVLEISKASPPPRDPSHIARRFRSHSGENRSAWLLQVAHGGHPSVTRLVEGLEELLQRIESDRPKFPSDGRVRPLIALPTLGVGLGGYEGVRGKVIEALHAATMKFVSGSDFDIVFVVENAADYAAFQSIRREHSSSTPQREAGANLASKIRGGDAALLLGAGVSISAGLPTWDQLLETIKRDTLPDLDSGQFATLGVLDRAQLLSKSGQGPTLGQRAAEATGADSTKIPTLAHCLLASLSVEKAVTTNYDSLYEDAFKAANGFDSISILPRENAIGDRAWLLKMHGDIATPESIVLSRRDFVRYDAERRPLGSIVQSLMATGHLIVIGASMTDDNVLRLAHEVLAMNATNNQTRPLGTVVTLQQDPLRSALWEGDFDYLAASDSHNTKVAARDLEILLDAVAMYSSDRSPYLLDERYAELLSEEEARIADELRKVARRIRSLTPTQRDRWKALDTVLATMGNG</sequence>
<keyword evidence="2" id="KW-1185">Reference proteome</keyword>
<dbReference type="Pfam" id="PF13289">
    <property type="entry name" value="SIR2_2"/>
    <property type="match status" value="1"/>
</dbReference>
<dbReference type="EMBL" id="FZOW01000007">
    <property type="protein sequence ID" value="SNS94858.1"/>
    <property type="molecule type" value="Genomic_DNA"/>
</dbReference>
<organism evidence="1 2">
    <name type="scientific">Rhodococcoides kyotonense</name>
    <dbReference type="NCBI Taxonomy" id="398843"/>
    <lineage>
        <taxon>Bacteria</taxon>
        <taxon>Bacillati</taxon>
        <taxon>Actinomycetota</taxon>
        <taxon>Actinomycetes</taxon>
        <taxon>Mycobacteriales</taxon>
        <taxon>Nocardiaceae</taxon>
        <taxon>Rhodococcoides</taxon>
    </lineage>
</organism>
<name>A0A239INP3_9NOCA</name>
<evidence type="ECO:0000313" key="1">
    <source>
        <dbReference type="EMBL" id="SNS94858.1"/>
    </source>
</evidence>
<dbReference type="Gene3D" id="3.40.50.1220">
    <property type="entry name" value="TPP-binding domain"/>
    <property type="match status" value="1"/>
</dbReference>
<dbReference type="SUPFAM" id="SSF52467">
    <property type="entry name" value="DHS-like NAD/FAD-binding domain"/>
    <property type="match status" value="1"/>
</dbReference>
<accession>A0A239INP3</accession>